<dbReference type="RefSeq" id="XP_033526918.1">
    <property type="nucleotide sequence ID" value="XM_033666480.1"/>
</dbReference>
<name>A0A6A6APU5_9PLEO</name>
<dbReference type="GO" id="GO:0005375">
    <property type="term" value="F:copper ion transmembrane transporter activity"/>
    <property type="evidence" value="ECO:0007669"/>
    <property type="project" value="UniProtKB-UniRule"/>
</dbReference>
<feature type="transmembrane region" description="Helical" evidence="4">
    <location>
        <begin position="26"/>
        <end position="44"/>
    </location>
</feature>
<dbReference type="GO" id="GO:0016020">
    <property type="term" value="C:membrane"/>
    <property type="evidence" value="ECO:0007669"/>
    <property type="project" value="UniProtKB-SubCell"/>
</dbReference>
<sequence>MNMLFTWDTTNLCIVFRGWRIDGTGSLIFSLLAIVMLTAGYEAIREASRRYELYASRVAEGRRGAEDLREVPTCYEKTTTWLVLRRRMFEFLHPINARERHEMQTGHIFLPCRLLEQKLNPAREDAADESSSLLGPGRNVGRDSEQQMKIVKAILYAVQVFYSFFIMLLFMTYNGWIMLAVAVGAFVGYLMFSNSSPTKSAACH</sequence>
<keyword evidence="1 4" id="KW-0812">Transmembrane</keyword>
<dbReference type="InterPro" id="IPR007274">
    <property type="entry name" value="Cop_transporter"/>
</dbReference>
<reference evidence="5" key="1">
    <citation type="journal article" date="2020" name="Stud. Mycol.">
        <title>101 Dothideomycetes genomes: a test case for predicting lifestyles and emergence of pathogens.</title>
        <authorList>
            <person name="Haridas S."/>
            <person name="Albert R."/>
            <person name="Binder M."/>
            <person name="Bloem J."/>
            <person name="Labutti K."/>
            <person name="Salamov A."/>
            <person name="Andreopoulos B."/>
            <person name="Baker S."/>
            <person name="Barry K."/>
            <person name="Bills G."/>
            <person name="Bluhm B."/>
            <person name="Cannon C."/>
            <person name="Castanera R."/>
            <person name="Culley D."/>
            <person name="Daum C."/>
            <person name="Ezra D."/>
            <person name="Gonzalez J."/>
            <person name="Henrissat B."/>
            <person name="Kuo A."/>
            <person name="Liang C."/>
            <person name="Lipzen A."/>
            <person name="Lutzoni F."/>
            <person name="Magnuson J."/>
            <person name="Mondo S."/>
            <person name="Nolan M."/>
            <person name="Ohm R."/>
            <person name="Pangilinan J."/>
            <person name="Park H.-J."/>
            <person name="Ramirez L."/>
            <person name="Alfaro M."/>
            <person name="Sun H."/>
            <person name="Tritt A."/>
            <person name="Yoshinaga Y."/>
            <person name="Zwiers L.-H."/>
            <person name="Turgeon B."/>
            <person name="Goodwin S."/>
            <person name="Spatafora J."/>
            <person name="Crous P."/>
            <person name="Grigoriev I."/>
        </authorList>
    </citation>
    <scope>NUCLEOTIDE SEQUENCE</scope>
    <source>
        <strain evidence="5">CBS 119687</strain>
    </source>
</reference>
<keyword evidence="3 4" id="KW-0472">Membrane</keyword>
<proteinExistence type="inferred from homology"/>
<evidence type="ECO:0000313" key="6">
    <source>
        <dbReference type="Proteomes" id="UP000799771"/>
    </source>
</evidence>
<organism evidence="5 6">
    <name type="scientific">Dothidotthia symphoricarpi CBS 119687</name>
    <dbReference type="NCBI Taxonomy" id="1392245"/>
    <lineage>
        <taxon>Eukaryota</taxon>
        <taxon>Fungi</taxon>
        <taxon>Dikarya</taxon>
        <taxon>Ascomycota</taxon>
        <taxon>Pezizomycotina</taxon>
        <taxon>Dothideomycetes</taxon>
        <taxon>Pleosporomycetidae</taxon>
        <taxon>Pleosporales</taxon>
        <taxon>Dothidotthiaceae</taxon>
        <taxon>Dothidotthia</taxon>
    </lineage>
</organism>
<feature type="transmembrane region" description="Helical" evidence="4">
    <location>
        <begin position="150"/>
        <end position="170"/>
    </location>
</feature>
<evidence type="ECO:0000256" key="4">
    <source>
        <dbReference type="RuleBase" id="RU367022"/>
    </source>
</evidence>
<keyword evidence="4" id="KW-0406">Ion transport</keyword>
<keyword evidence="4" id="KW-0813">Transport</keyword>
<comment type="similarity">
    <text evidence="4">Belongs to the copper transporter (Ctr) (TC 1.A.56) family. SLC31A subfamily.</text>
</comment>
<evidence type="ECO:0000313" key="5">
    <source>
        <dbReference type="EMBL" id="KAF2132531.1"/>
    </source>
</evidence>
<dbReference type="EMBL" id="ML977500">
    <property type="protein sequence ID" value="KAF2132531.1"/>
    <property type="molecule type" value="Genomic_DNA"/>
</dbReference>
<gene>
    <name evidence="5" type="ORF">P153DRAFT_354040</name>
</gene>
<keyword evidence="6" id="KW-1185">Reference proteome</keyword>
<dbReference type="Pfam" id="PF04145">
    <property type="entry name" value="Ctr"/>
    <property type="match status" value="1"/>
</dbReference>
<keyword evidence="2 4" id="KW-1133">Transmembrane helix</keyword>
<evidence type="ECO:0000256" key="3">
    <source>
        <dbReference type="ARBA" id="ARBA00023136"/>
    </source>
</evidence>
<feature type="transmembrane region" description="Helical" evidence="4">
    <location>
        <begin position="176"/>
        <end position="192"/>
    </location>
</feature>
<dbReference type="OrthoDB" id="161814at2759"/>
<dbReference type="GeneID" id="54406912"/>
<keyword evidence="4" id="KW-0187">Copper transport</keyword>
<dbReference type="Proteomes" id="UP000799771">
    <property type="component" value="Unassembled WGS sequence"/>
</dbReference>
<keyword evidence="4" id="KW-0186">Copper</keyword>
<dbReference type="PANTHER" id="PTHR12483">
    <property type="entry name" value="SOLUTE CARRIER FAMILY 31 COPPER TRANSPORTERS"/>
    <property type="match status" value="1"/>
</dbReference>
<dbReference type="PANTHER" id="PTHR12483:SF115">
    <property type="entry name" value="COPPER TRANSPORT PROTEIN"/>
    <property type="match status" value="1"/>
</dbReference>
<protein>
    <recommendedName>
        <fullName evidence="4">Copper transport protein</fullName>
    </recommendedName>
</protein>
<dbReference type="AlphaFoldDB" id="A0A6A6APU5"/>
<evidence type="ECO:0000256" key="2">
    <source>
        <dbReference type="ARBA" id="ARBA00022989"/>
    </source>
</evidence>
<evidence type="ECO:0000256" key="1">
    <source>
        <dbReference type="ARBA" id="ARBA00022692"/>
    </source>
</evidence>
<accession>A0A6A6APU5</accession>
<comment type="subcellular location">
    <subcellularLocation>
        <location evidence="4">Membrane</location>
        <topology evidence="4">Multi-pass membrane protein</topology>
    </subcellularLocation>
</comment>